<reference evidence="3 4" key="2">
    <citation type="submission" date="2018-11" db="EMBL/GenBank/DDBJ databases">
        <authorList>
            <consortium name="Pathogen Informatics"/>
        </authorList>
    </citation>
    <scope>NUCLEOTIDE SEQUENCE [LARGE SCALE GENOMIC DNA]</scope>
</reference>
<name>A0A0N4YP93_NIPBR</name>
<dbReference type="STRING" id="27835.A0A0N4YP93"/>
<accession>A0A0N4YP93</accession>
<dbReference type="GO" id="GO:0005739">
    <property type="term" value="C:mitochondrion"/>
    <property type="evidence" value="ECO:0007669"/>
    <property type="project" value="TreeGrafter"/>
</dbReference>
<dbReference type="Pfam" id="PF03109">
    <property type="entry name" value="ABC1"/>
    <property type="match status" value="1"/>
</dbReference>
<gene>
    <name evidence="3" type="ORF">NBR_LOCUS19065</name>
</gene>
<dbReference type="EMBL" id="UYSL01023880">
    <property type="protein sequence ID" value="VDL82794.1"/>
    <property type="molecule type" value="Genomic_DNA"/>
</dbReference>
<organism evidence="5">
    <name type="scientific">Nippostrongylus brasiliensis</name>
    <name type="common">Rat hookworm</name>
    <dbReference type="NCBI Taxonomy" id="27835"/>
    <lineage>
        <taxon>Eukaryota</taxon>
        <taxon>Metazoa</taxon>
        <taxon>Ecdysozoa</taxon>
        <taxon>Nematoda</taxon>
        <taxon>Chromadorea</taxon>
        <taxon>Rhabditida</taxon>
        <taxon>Rhabditina</taxon>
        <taxon>Rhabditomorpha</taxon>
        <taxon>Strongyloidea</taxon>
        <taxon>Heligmosomidae</taxon>
        <taxon>Nippostrongylus</taxon>
    </lineage>
</organism>
<evidence type="ECO:0000256" key="1">
    <source>
        <dbReference type="SAM" id="MobiDB-lite"/>
    </source>
</evidence>
<evidence type="ECO:0000313" key="4">
    <source>
        <dbReference type="Proteomes" id="UP000271162"/>
    </source>
</evidence>
<dbReference type="Proteomes" id="UP000271162">
    <property type="component" value="Unassembled WGS sequence"/>
</dbReference>
<feature type="domain" description="ABC1 atypical kinase-like" evidence="2">
    <location>
        <begin position="527"/>
        <end position="632"/>
    </location>
</feature>
<dbReference type="InterPro" id="IPR004147">
    <property type="entry name" value="ABC1_dom"/>
</dbReference>
<sequence length="643" mass="74317">MGRGHKIKECRTGITTRHVLLRIIRLMDVDMAAILQNPNASAEVRSEIDTMLYWLQCYRLHGPDFVKQIEGDDERGMSDLEAERQAYALFYQSKAKKAEDDDTRFKSDEIPKHFTELRRFMMPLGDKQGPLDAKQTSARLYYERILNGEVDQNELNEVREWEENARREMREQSRTMRKRRKSNDESSRTFDSEWYRVVVVSHSRSINTMGIDSRSISAGDLQVEDGYLSGEQVWAAESLMVLRITFVDLLFEDSFLEILSLAASLRAGSLIARRSVCQLAAAPACRASSRIHLLSAISGAGLYTAWNLRRARCEALLENPWLLTPHVKPILEKRSVLINCVYLPWYLLCGSWTFLRRITRCLTLAMRFLPLAVTYPLARRVDFLHELWWTCVLYAIQSSGPTFIKLGQWASTRRDIFSKEFCDRMSVLHTKTRRQRSFRDCDQVLDEIFGENFAKNHKKEVFLRIEPYSIGSGCIAQKENFLGLIFDKREPDSEHPKTHVYKGTVNVPALEKVTGRKIPQLEGLVEREVAIKVAERGVEDKINLDLSILRNATSFVLRILPSLGYLEPLSALDQFEMVLRRQVDLRNEARALQKFTENFDHKKTGVKFPIVLGYTKNAIVETFEHGMYINRLVAEEHDPEVFF</sequence>
<proteinExistence type="predicted"/>
<evidence type="ECO:0000259" key="2">
    <source>
        <dbReference type="Pfam" id="PF03109"/>
    </source>
</evidence>
<protein>
    <submittedName>
        <fullName evidence="5">ABC1 domain-containing protein</fullName>
    </submittedName>
</protein>
<dbReference type="PANTHER" id="PTHR45890">
    <property type="entry name" value="AARF DOMAIN CONTAINING KINASE 2 (PREDICTED)"/>
    <property type="match status" value="1"/>
</dbReference>
<dbReference type="PANTHER" id="PTHR45890:SF1">
    <property type="entry name" value="AARF DOMAIN CONTAINING KINASE 2"/>
    <property type="match status" value="1"/>
</dbReference>
<feature type="region of interest" description="Disordered" evidence="1">
    <location>
        <begin position="164"/>
        <end position="183"/>
    </location>
</feature>
<evidence type="ECO:0000313" key="5">
    <source>
        <dbReference type="WBParaSite" id="NBR_0001906401-mRNA-1"/>
    </source>
</evidence>
<dbReference type="InterPro" id="IPR052402">
    <property type="entry name" value="ADCK_kinase"/>
</dbReference>
<dbReference type="WBParaSite" id="NBR_0001906401-mRNA-1">
    <property type="protein sequence ID" value="NBR_0001906401-mRNA-1"/>
    <property type="gene ID" value="NBR_0001906401"/>
</dbReference>
<evidence type="ECO:0000313" key="3">
    <source>
        <dbReference type="EMBL" id="VDL82794.1"/>
    </source>
</evidence>
<reference evidence="5" key="1">
    <citation type="submission" date="2017-02" db="UniProtKB">
        <authorList>
            <consortium name="WormBaseParasite"/>
        </authorList>
    </citation>
    <scope>IDENTIFICATION</scope>
</reference>
<feature type="compositionally biased region" description="Basic and acidic residues" evidence="1">
    <location>
        <begin position="164"/>
        <end position="174"/>
    </location>
</feature>
<dbReference type="AlphaFoldDB" id="A0A0N4YP93"/>
<keyword evidence="4" id="KW-1185">Reference proteome</keyword>